<dbReference type="EMBL" id="BAABJK010000002">
    <property type="protein sequence ID" value="GAA4957964.1"/>
    <property type="molecule type" value="Genomic_DNA"/>
</dbReference>
<dbReference type="InterPro" id="IPR031475">
    <property type="entry name" value="NBD_C"/>
</dbReference>
<comment type="caution">
    <text evidence="9">The sequence shown here is derived from an EMBL/GenBank/DDBJ whole genome shotgun (WGS) entry which is preliminary data.</text>
</comment>
<organism evidence="9 10">
    <name type="scientific">Algibacter aquimarinus</name>
    <dbReference type="NCBI Taxonomy" id="1136748"/>
    <lineage>
        <taxon>Bacteria</taxon>
        <taxon>Pseudomonadati</taxon>
        <taxon>Bacteroidota</taxon>
        <taxon>Flavobacteriia</taxon>
        <taxon>Flavobacteriales</taxon>
        <taxon>Flavobacteriaceae</taxon>
        <taxon>Algibacter</taxon>
    </lineage>
</organism>
<evidence type="ECO:0000259" key="8">
    <source>
        <dbReference type="Pfam" id="PF17042"/>
    </source>
</evidence>
<dbReference type="InterPro" id="IPR037051">
    <property type="entry name" value="4-carb_acid_sugar_kinase_N_sf"/>
</dbReference>
<dbReference type="Pfam" id="PF17042">
    <property type="entry name" value="NBD_C"/>
    <property type="match status" value="1"/>
</dbReference>
<protein>
    <submittedName>
        <fullName evidence="9">Four-carbon acid sugar kinase family protein</fullName>
    </submittedName>
</protein>
<dbReference type="SUPFAM" id="SSF142764">
    <property type="entry name" value="YgbK-like"/>
    <property type="match status" value="1"/>
</dbReference>
<evidence type="ECO:0000256" key="2">
    <source>
        <dbReference type="ARBA" id="ARBA00022679"/>
    </source>
</evidence>
<evidence type="ECO:0000259" key="7">
    <source>
        <dbReference type="Pfam" id="PF07005"/>
    </source>
</evidence>
<dbReference type="GO" id="GO:0016301">
    <property type="term" value="F:kinase activity"/>
    <property type="evidence" value="ECO:0007669"/>
    <property type="project" value="UniProtKB-KW"/>
</dbReference>
<dbReference type="Gene3D" id="3.40.980.20">
    <property type="entry name" value="Four-carbon acid sugar kinase, nucleotide binding domain"/>
    <property type="match status" value="1"/>
</dbReference>
<evidence type="ECO:0000313" key="9">
    <source>
        <dbReference type="EMBL" id="GAA4957964.1"/>
    </source>
</evidence>
<keyword evidence="2" id="KW-0808">Transferase</keyword>
<keyword evidence="6" id="KW-0119">Carbohydrate metabolism</keyword>
<evidence type="ECO:0000256" key="3">
    <source>
        <dbReference type="ARBA" id="ARBA00022741"/>
    </source>
</evidence>
<dbReference type="InterPro" id="IPR042213">
    <property type="entry name" value="NBD_C_sf"/>
</dbReference>
<keyword evidence="10" id="KW-1185">Reference proteome</keyword>
<proteinExistence type="inferred from homology"/>
<evidence type="ECO:0000256" key="4">
    <source>
        <dbReference type="ARBA" id="ARBA00022777"/>
    </source>
</evidence>
<sequence length="466" mass="51678">MGISLEHISKQLPPEDSSDYRNLNQKLFKTLNKTCVVIDDDPTGNQTVHNIPLLTNWDLDTLINEFKNETPAFFLLTNSRSLSKKESSEIFRDISENIIKASKVTNRDFTIISRSDSTLRGHFSEIEIIKEASNFNEAITVFIPVMFEGGRVTINDTHYISEHNDLTPVNETPFSKDHTFAYSNADLKAYIEEKTRGKIKASNVVSIGIESIRTLDIETLSTKIKSIESGKFCIANALNYNDLDKATQALLLAEKSGKQILYRTSSSFVPSYIGLEPKSLLSAKQIIDSKSKTGGLTIVGSYVPKSSSQLKFVLEDTTEKEIIEVDVEAILTAESSSYIKSIISKIDMSLKSGKNVIVYTSRKLITGNNADSNINIASKVSHVLVSLVQGIQIRPKYLLAKGGITSHDLAIKGLEMKRSKVLGQILPGIPAWEMGEETRFPNMLYIVFPGNVGNEKSLSEIIQKLS</sequence>
<keyword evidence="3" id="KW-0547">Nucleotide-binding</keyword>
<evidence type="ECO:0000256" key="1">
    <source>
        <dbReference type="ARBA" id="ARBA00005715"/>
    </source>
</evidence>
<accession>A0ABP9H038</accession>
<name>A0ABP9H038_9FLAO</name>
<comment type="similarity">
    <text evidence="1">Belongs to the four-carbon acid sugar kinase family.</text>
</comment>
<dbReference type="RefSeq" id="WP_345163362.1">
    <property type="nucleotide sequence ID" value="NZ_BAABJK010000002.1"/>
</dbReference>
<dbReference type="Gene3D" id="3.40.50.10840">
    <property type="entry name" value="Putative sugar-binding, N-terminal domain"/>
    <property type="match status" value="1"/>
</dbReference>
<dbReference type="InterPro" id="IPR010737">
    <property type="entry name" value="4-carb_acid_sugar_kinase_N"/>
</dbReference>
<keyword evidence="4 9" id="KW-0418">Kinase</keyword>
<reference evidence="10" key="1">
    <citation type="journal article" date="2019" name="Int. J. Syst. Evol. Microbiol.">
        <title>The Global Catalogue of Microorganisms (GCM) 10K type strain sequencing project: providing services to taxonomists for standard genome sequencing and annotation.</title>
        <authorList>
            <consortium name="The Broad Institute Genomics Platform"/>
            <consortium name="The Broad Institute Genome Sequencing Center for Infectious Disease"/>
            <person name="Wu L."/>
            <person name="Ma J."/>
        </authorList>
    </citation>
    <scope>NUCLEOTIDE SEQUENCE [LARGE SCALE GENOMIC DNA]</scope>
    <source>
        <strain evidence="10">JCM 18287</strain>
    </source>
</reference>
<evidence type="ECO:0000256" key="5">
    <source>
        <dbReference type="ARBA" id="ARBA00022840"/>
    </source>
</evidence>
<evidence type="ECO:0000256" key="6">
    <source>
        <dbReference type="ARBA" id="ARBA00023277"/>
    </source>
</evidence>
<dbReference type="Pfam" id="PF07005">
    <property type="entry name" value="SBD_N"/>
    <property type="match status" value="1"/>
</dbReference>
<feature type="domain" description="Four-carbon acid sugar kinase N-terminal" evidence="7">
    <location>
        <begin position="36"/>
        <end position="269"/>
    </location>
</feature>
<dbReference type="Proteomes" id="UP001501692">
    <property type="component" value="Unassembled WGS sequence"/>
</dbReference>
<keyword evidence="5" id="KW-0067">ATP-binding</keyword>
<evidence type="ECO:0000313" key="10">
    <source>
        <dbReference type="Proteomes" id="UP001501692"/>
    </source>
</evidence>
<feature type="domain" description="Four-carbon acid sugar kinase nucleotide binding" evidence="8">
    <location>
        <begin position="296"/>
        <end position="458"/>
    </location>
</feature>
<gene>
    <name evidence="9" type="ORF">GCM10023315_01760</name>
</gene>